<dbReference type="InterPro" id="IPR011335">
    <property type="entry name" value="Restrct_endonuc-II-like"/>
</dbReference>
<evidence type="ECO:0000256" key="9">
    <source>
        <dbReference type="ARBA" id="ARBA00022842"/>
    </source>
</evidence>
<dbReference type="AlphaFoldDB" id="A0A2X2Y0X0"/>
<sequence>MVMKNEGKKFEEDFKKSIPEKYFVYRFKDGTANFNGTKNENVRFQAHNICDFEVFAEDKLFLFELKSYKGASIPLSGIRKTQLEEMLKASNYKNIEPYFLLNFRPLEKVYAIRVQNVQAFIEKAERKSIPVKWCIENGIEIKGVKKKVRFSYDLEEFFRISEV</sequence>
<keyword evidence="11" id="KW-0234">DNA repair</keyword>
<evidence type="ECO:0000256" key="1">
    <source>
        <dbReference type="ARBA" id="ARBA00001946"/>
    </source>
</evidence>
<evidence type="ECO:0000256" key="11">
    <source>
        <dbReference type="ARBA" id="ARBA00023204"/>
    </source>
</evidence>
<evidence type="ECO:0000313" key="14">
    <source>
        <dbReference type="EMBL" id="SQB61602.1"/>
    </source>
</evidence>
<evidence type="ECO:0000256" key="6">
    <source>
        <dbReference type="ARBA" id="ARBA00022759"/>
    </source>
</evidence>
<dbReference type="GO" id="GO:0005737">
    <property type="term" value="C:cytoplasm"/>
    <property type="evidence" value="ECO:0007669"/>
    <property type="project" value="UniProtKB-SubCell"/>
</dbReference>
<keyword evidence="7" id="KW-0227">DNA damage</keyword>
<keyword evidence="6 14" id="KW-0255">Endonuclease</keyword>
<dbReference type="GO" id="GO:0016787">
    <property type="term" value="F:hydrolase activity"/>
    <property type="evidence" value="ECO:0007669"/>
    <property type="project" value="UniProtKB-KW"/>
</dbReference>
<dbReference type="InterPro" id="IPR011856">
    <property type="entry name" value="tRNA_endonuc-like_dom_sf"/>
</dbReference>
<dbReference type="GO" id="GO:0006310">
    <property type="term" value="P:DNA recombination"/>
    <property type="evidence" value="ECO:0007669"/>
    <property type="project" value="UniProtKB-KW"/>
</dbReference>
<name>A0A2X2Y0X0_CLOPF</name>
<evidence type="ECO:0000256" key="7">
    <source>
        <dbReference type="ARBA" id="ARBA00022763"/>
    </source>
</evidence>
<comment type="subcellular location">
    <subcellularLocation>
        <location evidence="2">Cytoplasm</location>
    </subcellularLocation>
</comment>
<dbReference type="EMBL" id="UAWG01000023">
    <property type="protein sequence ID" value="SQB61602.1"/>
    <property type="molecule type" value="Genomic_DNA"/>
</dbReference>
<dbReference type="Proteomes" id="UP000249986">
    <property type="component" value="Unassembled WGS sequence"/>
</dbReference>
<dbReference type="GO" id="GO:0046872">
    <property type="term" value="F:metal ion binding"/>
    <property type="evidence" value="ECO:0007669"/>
    <property type="project" value="UniProtKB-KW"/>
</dbReference>
<comment type="cofactor">
    <cofactor evidence="1">
        <name>Mg(2+)</name>
        <dbReference type="ChEBI" id="CHEBI:18420"/>
    </cofactor>
</comment>
<comment type="similarity">
    <text evidence="12">Belongs to the RecU family.</text>
</comment>
<evidence type="ECO:0000256" key="2">
    <source>
        <dbReference type="ARBA" id="ARBA00004496"/>
    </source>
</evidence>
<gene>
    <name evidence="14" type="ORF">NCTC10719_03283</name>
</gene>
<dbReference type="SUPFAM" id="SSF52980">
    <property type="entry name" value="Restriction endonuclease-like"/>
    <property type="match status" value="1"/>
</dbReference>
<evidence type="ECO:0000256" key="3">
    <source>
        <dbReference type="ARBA" id="ARBA00022490"/>
    </source>
</evidence>
<evidence type="ECO:0000256" key="8">
    <source>
        <dbReference type="ARBA" id="ARBA00022801"/>
    </source>
</evidence>
<proteinExistence type="inferred from homology"/>
<keyword evidence="8" id="KW-0378">Hydrolase</keyword>
<evidence type="ECO:0000256" key="13">
    <source>
        <dbReference type="ARBA" id="ARBA00029523"/>
    </source>
</evidence>
<dbReference type="GO" id="GO:0006281">
    <property type="term" value="P:DNA repair"/>
    <property type="evidence" value="ECO:0007669"/>
    <property type="project" value="UniProtKB-KW"/>
</dbReference>
<keyword evidence="4" id="KW-0540">Nuclease</keyword>
<evidence type="ECO:0000256" key="12">
    <source>
        <dbReference type="ARBA" id="ARBA00023447"/>
    </source>
</evidence>
<dbReference type="GO" id="GO:0003676">
    <property type="term" value="F:nucleic acid binding"/>
    <property type="evidence" value="ECO:0007669"/>
    <property type="project" value="InterPro"/>
</dbReference>
<keyword evidence="9" id="KW-0460">Magnesium</keyword>
<reference evidence="14 15" key="1">
    <citation type="submission" date="2018-06" db="EMBL/GenBank/DDBJ databases">
        <authorList>
            <consortium name="Pathogen Informatics"/>
            <person name="Doyle S."/>
        </authorList>
    </citation>
    <scope>NUCLEOTIDE SEQUENCE [LARGE SCALE GENOMIC DNA]</scope>
    <source>
        <strain evidence="14 15">NCTC10719</strain>
    </source>
</reference>
<dbReference type="Gene3D" id="3.40.1350.10">
    <property type="match status" value="1"/>
</dbReference>
<keyword evidence="3" id="KW-0963">Cytoplasm</keyword>
<protein>
    <recommendedName>
        <fullName evidence="13">Holliday junction resolvase RecU</fullName>
    </recommendedName>
</protein>
<evidence type="ECO:0000256" key="4">
    <source>
        <dbReference type="ARBA" id="ARBA00022722"/>
    </source>
</evidence>
<dbReference type="GO" id="GO:0004519">
    <property type="term" value="F:endonuclease activity"/>
    <property type="evidence" value="ECO:0007669"/>
    <property type="project" value="UniProtKB-KW"/>
</dbReference>
<dbReference type="InterPro" id="IPR004612">
    <property type="entry name" value="Resolv_RecU"/>
</dbReference>
<organism evidence="14 15">
    <name type="scientific">Clostridium perfringens</name>
    <dbReference type="NCBI Taxonomy" id="1502"/>
    <lineage>
        <taxon>Bacteria</taxon>
        <taxon>Bacillati</taxon>
        <taxon>Bacillota</taxon>
        <taxon>Clostridia</taxon>
        <taxon>Eubacteriales</taxon>
        <taxon>Clostridiaceae</taxon>
        <taxon>Clostridium</taxon>
    </lineage>
</organism>
<evidence type="ECO:0000313" key="15">
    <source>
        <dbReference type="Proteomes" id="UP000249986"/>
    </source>
</evidence>
<keyword evidence="10" id="KW-0233">DNA recombination</keyword>
<evidence type="ECO:0000256" key="5">
    <source>
        <dbReference type="ARBA" id="ARBA00022723"/>
    </source>
</evidence>
<accession>A0A2X2Y0X0</accession>
<dbReference type="Pfam" id="PF03838">
    <property type="entry name" value="RecU"/>
    <property type="match status" value="1"/>
</dbReference>
<evidence type="ECO:0000256" key="10">
    <source>
        <dbReference type="ARBA" id="ARBA00023172"/>
    </source>
</evidence>
<keyword evidence="5" id="KW-0479">Metal-binding</keyword>